<keyword evidence="8" id="KW-0472">Membrane</keyword>
<keyword evidence="12" id="KW-1185">Reference proteome</keyword>
<gene>
    <name evidence="11" type="ORF">V5O48_001000</name>
</gene>
<dbReference type="Proteomes" id="UP001465976">
    <property type="component" value="Unassembled WGS sequence"/>
</dbReference>
<comment type="caution">
    <text evidence="11">The sequence shown here is derived from an EMBL/GenBank/DDBJ whole genome shotgun (WGS) entry which is preliminary data.</text>
</comment>
<evidence type="ECO:0000313" key="12">
    <source>
        <dbReference type="Proteomes" id="UP001465976"/>
    </source>
</evidence>
<keyword evidence="4 10" id="KW-0337">GPI-anchor biosynthesis</keyword>
<dbReference type="PANTHER" id="PTHR28650:SF1">
    <property type="entry name" value="PHOSPHATIDYLINOSITOL-GLYCAN BIOSYNTHESIS CLASS X PROTEIN"/>
    <property type="match status" value="1"/>
</dbReference>
<evidence type="ECO:0000256" key="6">
    <source>
        <dbReference type="ARBA" id="ARBA00022824"/>
    </source>
</evidence>
<reference evidence="11 12" key="1">
    <citation type="submission" date="2024-02" db="EMBL/GenBank/DDBJ databases">
        <title>A draft genome for the cacao thread blight pathogen Marasmius crinis-equi.</title>
        <authorList>
            <person name="Cohen S.P."/>
            <person name="Baruah I.K."/>
            <person name="Amoako-Attah I."/>
            <person name="Bukari Y."/>
            <person name="Meinhardt L.W."/>
            <person name="Bailey B.A."/>
        </authorList>
    </citation>
    <scope>NUCLEOTIDE SEQUENCE [LARGE SCALE GENOMIC DNA]</scope>
    <source>
        <strain evidence="11 12">GH-76</strain>
    </source>
</reference>
<comment type="subcellular location">
    <subcellularLocation>
        <location evidence="1 10">Endoplasmic reticulum membrane</location>
        <topology evidence="1 10">Single-pass membrane protein</topology>
    </subcellularLocation>
</comment>
<proteinExistence type="inferred from homology"/>
<dbReference type="PANTHER" id="PTHR28650">
    <property type="entry name" value="PHOSPHATIDYLINOSITOL-GLYCAN BIOSYNTHESIS CLASS X PROTEIN"/>
    <property type="match status" value="1"/>
</dbReference>
<evidence type="ECO:0000256" key="10">
    <source>
        <dbReference type="RuleBase" id="RU366056"/>
    </source>
</evidence>
<evidence type="ECO:0000256" key="1">
    <source>
        <dbReference type="ARBA" id="ARBA00004389"/>
    </source>
</evidence>
<evidence type="ECO:0000256" key="7">
    <source>
        <dbReference type="ARBA" id="ARBA00022989"/>
    </source>
</evidence>
<dbReference type="Pfam" id="PF08320">
    <property type="entry name" value="PIG-X"/>
    <property type="match status" value="1"/>
</dbReference>
<evidence type="ECO:0000256" key="8">
    <source>
        <dbReference type="ARBA" id="ARBA00023136"/>
    </source>
</evidence>
<evidence type="ECO:0000256" key="9">
    <source>
        <dbReference type="ARBA" id="ARBA00023180"/>
    </source>
</evidence>
<evidence type="ECO:0000256" key="3">
    <source>
        <dbReference type="ARBA" id="ARBA00010345"/>
    </source>
</evidence>
<organism evidence="11 12">
    <name type="scientific">Marasmius crinis-equi</name>
    <dbReference type="NCBI Taxonomy" id="585013"/>
    <lineage>
        <taxon>Eukaryota</taxon>
        <taxon>Fungi</taxon>
        <taxon>Dikarya</taxon>
        <taxon>Basidiomycota</taxon>
        <taxon>Agaricomycotina</taxon>
        <taxon>Agaricomycetes</taxon>
        <taxon>Agaricomycetidae</taxon>
        <taxon>Agaricales</taxon>
        <taxon>Marasmiineae</taxon>
        <taxon>Marasmiaceae</taxon>
        <taxon>Marasmius</taxon>
    </lineage>
</organism>
<dbReference type="InterPro" id="IPR040039">
    <property type="entry name" value="PIGX"/>
</dbReference>
<evidence type="ECO:0000256" key="4">
    <source>
        <dbReference type="ARBA" id="ARBA00022502"/>
    </source>
</evidence>
<sequence>MTSPRLFTQVSQNGYHPTLTTVIFNWASQCSLHLLFTLPPLAFVDPYELETSYADQYAFHLIGHRGLELPVMAVDQVSSHLLLDMKIVEDARTTLEIPLPIHFRYGELSVSDVYEQVDIPWPKGFAACPSLNTSHYDPSHEGTTVHLPDEFQTVFSDHISLAPIGSLNGTRHETLRVPVGNPTHLTHVEVGTSFTVLACFLYLCWISWQTKLRLDEGDSTLRFRKSE</sequence>
<comment type="similarity">
    <text evidence="3 10">Belongs to the PIGX family.</text>
</comment>
<dbReference type="EMBL" id="JBAHYK010000018">
    <property type="protein sequence ID" value="KAL0581006.1"/>
    <property type="molecule type" value="Genomic_DNA"/>
</dbReference>
<evidence type="ECO:0000313" key="11">
    <source>
        <dbReference type="EMBL" id="KAL0581006.1"/>
    </source>
</evidence>
<protein>
    <recommendedName>
        <fullName evidence="10">Protein PBN1</fullName>
    </recommendedName>
</protein>
<dbReference type="SMART" id="SM00780">
    <property type="entry name" value="PIG-X"/>
    <property type="match status" value="1"/>
</dbReference>
<keyword evidence="6 10" id="KW-0256">Endoplasmic reticulum</keyword>
<evidence type="ECO:0000256" key="5">
    <source>
        <dbReference type="ARBA" id="ARBA00022692"/>
    </source>
</evidence>
<keyword evidence="5" id="KW-0812">Transmembrane</keyword>
<comment type="function">
    <text evidence="10">Required for proper folding and/or the stability of a subset of proteins in the endoplasmic reticulum. Component of glycosylphosphatidylinositol-mannosyltransferase 1 which transfers the first of the 4 mannoses in the GPI-anchor precursors during GPI-anchor biosynthesis. Probably acts by stabilizing the mannosyltransferase GPI14.</text>
</comment>
<keyword evidence="7" id="KW-1133">Transmembrane helix</keyword>
<name>A0ABR3G013_9AGAR</name>
<accession>A0ABR3G013</accession>
<comment type="pathway">
    <text evidence="2 10">Glycolipid biosynthesis; glycosylphosphatidylinositol-anchor biosynthesis.</text>
</comment>
<keyword evidence="9" id="KW-0325">Glycoprotein</keyword>
<evidence type="ECO:0000256" key="2">
    <source>
        <dbReference type="ARBA" id="ARBA00004687"/>
    </source>
</evidence>
<dbReference type="InterPro" id="IPR013233">
    <property type="entry name" value="PIG-X/PBN1"/>
</dbReference>